<sequence length="476" mass="49928">MPLVPAPPGAAVAFEDSAPARFSPPHTSNRFIVGTFDRGDVGQVSDLSAARKMFGGHVNYSSAPDAVAVLLALGVRTVSIARVVGPAATAATVTLDAKIKITAKSAGEWANGATGGLDAAIVDVAGSRRIVIRENDLPVATSPASPDQAGLIAWSDANDVVTVETVAPGLPAVTAAANLAGGTDDRANIGPADYGVALAKLDRRWGPGHILAPGVSDPDVHGLLLEHGEINNRNPHLDLTPTVTEGDALAHALAVQADHPATIKRAGLWASWSYVTPVAGEPERLLPRSAVQSGIASRVEQVNGIGAAPFGHELGTSAIESRLFREWSTGYNPPGEAQRLYAGQVNVALDDGVTIAAEGYRTLDPDPVYEDLHVADTRMRLAWQAETRARTFIGKPVTRQTLGSLHGSLIGLCEEFRAAGAFNDIGDVGYRVIVDELNTTTTMAARELHGRIRFRPTGSTHWIDVLVGSIRPTETV</sequence>
<keyword evidence="2" id="KW-1185">Reference proteome</keyword>
<protein>
    <recommendedName>
        <fullName evidence="3">Tail sheath protein subtilisin-like domain-containing protein</fullName>
    </recommendedName>
</protein>
<dbReference type="RefSeq" id="WP_007578192.1">
    <property type="nucleotide sequence ID" value="NZ_AGUD01000292.1"/>
</dbReference>
<proteinExistence type="predicted"/>
<gene>
    <name evidence="1" type="ORF">PAI11_37560</name>
</gene>
<evidence type="ECO:0000313" key="1">
    <source>
        <dbReference type="EMBL" id="EHN09422.1"/>
    </source>
</evidence>
<organism evidence="1 2">
    <name type="scientific">Patulibacter medicamentivorans</name>
    <dbReference type="NCBI Taxonomy" id="1097667"/>
    <lineage>
        <taxon>Bacteria</taxon>
        <taxon>Bacillati</taxon>
        <taxon>Actinomycetota</taxon>
        <taxon>Thermoleophilia</taxon>
        <taxon>Solirubrobacterales</taxon>
        <taxon>Patulibacteraceae</taxon>
        <taxon>Patulibacter</taxon>
    </lineage>
</organism>
<comment type="caution">
    <text evidence="1">The sequence shown here is derived from an EMBL/GenBank/DDBJ whole genome shotgun (WGS) entry which is preliminary data.</text>
</comment>
<evidence type="ECO:0000313" key="2">
    <source>
        <dbReference type="Proteomes" id="UP000005143"/>
    </source>
</evidence>
<dbReference type="EMBL" id="AGUD01000292">
    <property type="protein sequence ID" value="EHN09422.1"/>
    <property type="molecule type" value="Genomic_DNA"/>
</dbReference>
<accession>H0EA82</accession>
<dbReference type="AlphaFoldDB" id="H0EA82"/>
<evidence type="ECO:0008006" key="3">
    <source>
        <dbReference type="Google" id="ProtNLM"/>
    </source>
</evidence>
<reference evidence="1 2" key="1">
    <citation type="journal article" date="2013" name="Biodegradation">
        <title>Quantitative proteomic analysis of ibuprofen-degrading Patulibacter sp. strain I11.</title>
        <authorList>
            <person name="Almeida B."/>
            <person name="Kjeldal H."/>
            <person name="Lolas I."/>
            <person name="Knudsen A.D."/>
            <person name="Carvalho G."/>
            <person name="Nielsen K.L."/>
            <person name="Barreto Crespo M.T."/>
            <person name="Stensballe A."/>
            <person name="Nielsen J.L."/>
        </authorList>
    </citation>
    <scope>NUCLEOTIDE SEQUENCE [LARGE SCALE GENOMIC DNA]</scope>
    <source>
        <strain evidence="1 2">I11</strain>
    </source>
</reference>
<dbReference type="Proteomes" id="UP000005143">
    <property type="component" value="Unassembled WGS sequence"/>
</dbReference>
<name>H0EA82_9ACTN</name>